<protein>
    <submittedName>
        <fullName evidence="3">Uncharacterized protein</fullName>
    </submittedName>
</protein>
<keyword evidence="2" id="KW-0472">Membrane</keyword>
<organism evidence="3 4">
    <name type="scientific">Streptomyces oceani</name>
    <dbReference type="NCBI Taxonomy" id="1075402"/>
    <lineage>
        <taxon>Bacteria</taxon>
        <taxon>Bacillati</taxon>
        <taxon>Actinomycetota</taxon>
        <taxon>Actinomycetes</taxon>
        <taxon>Kitasatosporales</taxon>
        <taxon>Streptomycetaceae</taxon>
        <taxon>Streptomyces</taxon>
    </lineage>
</organism>
<feature type="compositionally biased region" description="Low complexity" evidence="1">
    <location>
        <begin position="25"/>
        <end position="34"/>
    </location>
</feature>
<dbReference type="Proteomes" id="UP000176101">
    <property type="component" value="Unassembled WGS sequence"/>
</dbReference>
<feature type="compositionally biased region" description="Basic and acidic residues" evidence="1">
    <location>
        <begin position="40"/>
        <end position="59"/>
    </location>
</feature>
<sequence>MTERNAGAGQGDDREPVLPPEEEAAWAAIIAAYGEEPDAVPEREDTTERSEADGERDEPGDPDGDLLTKPGHGRARDGAEDDHDRDDPGETRDAERDRPDRSTGDDPPAVRSLTVYAAGTGPRDWRAAPEEGEDEDHFVPPEPPPLPNADMVTKFAWLGALGGPLLLIGSIILRVDMTWWVMTLGVGGFLGGFATLLTRLRDDSEDDDFDDPGRGAVV</sequence>
<evidence type="ECO:0000313" key="3">
    <source>
        <dbReference type="EMBL" id="OEV01672.1"/>
    </source>
</evidence>
<evidence type="ECO:0000256" key="2">
    <source>
        <dbReference type="SAM" id="Phobius"/>
    </source>
</evidence>
<accession>A0A1E7KCM4</accession>
<feature type="region of interest" description="Disordered" evidence="1">
    <location>
        <begin position="1"/>
        <end position="138"/>
    </location>
</feature>
<dbReference type="EMBL" id="LJGU01000131">
    <property type="protein sequence ID" value="OEV01672.1"/>
    <property type="molecule type" value="Genomic_DNA"/>
</dbReference>
<dbReference type="STRING" id="1075402.AN216_16670"/>
<keyword evidence="2" id="KW-1133">Transmembrane helix</keyword>
<gene>
    <name evidence="3" type="ORF">AN216_16670</name>
</gene>
<name>A0A1E7KCM4_9ACTN</name>
<dbReference type="RefSeq" id="WP_070197467.1">
    <property type="nucleotide sequence ID" value="NZ_LJGU01000131.1"/>
</dbReference>
<feature type="transmembrane region" description="Helical" evidence="2">
    <location>
        <begin position="155"/>
        <end position="173"/>
    </location>
</feature>
<feature type="compositionally biased region" description="Basic and acidic residues" evidence="1">
    <location>
        <begin position="85"/>
        <end position="104"/>
    </location>
</feature>
<reference evidence="3 4" key="1">
    <citation type="journal article" date="2016" name="Front. Microbiol.">
        <title>Comparative Genomics Analysis of Streptomyces Species Reveals Their Adaptation to the Marine Environment and Their Diversity at the Genomic Level.</title>
        <authorList>
            <person name="Tian X."/>
            <person name="Zhang Z."/>
            <person name="Yang T."/>
            <person name="Chen M."/>
            <person name="Li J."/>
            <person name="Chen F."/>
            <person name="Yang J."/>
            <person name="Li W."/>
            <person name="Zhang B."/>
            <person name="Zhang Z."/>
            <person name="Wu J."/>
            <person name="Zhang C."/>
            <person name="Long L."/>
            <person name="Xiao J."/>
        </authorList>
    </citation>
    <scope>NUCLEOTIDE SEQUENCE [LARGE SCALE GENOMIC DNA]</scope>
    <source>
        <strain evidence="3 4">SCSIO 02100</strain>
    </source>
</reference>
<dbReference type="OrthoDB" id="3824493at2"/>
<evidence type="ECO:0000313" key="4">
    <source>
        <dbReference type="Proteomes" id="UP000176101"/>
    </source>
</evidence>
<comment type="caution">
    <text evidence="3">The sequence shown here is derived from an EMBL/GenBank/DDBJ whole genome shotgun (WGS) entry which is preliminary data.</text>
</comment>
<dbReference type="PATRIC" id="fig|1075402.3.peg.2274"/>
<proteinExistence type="predicted"/>
<feature type="transmembrane region" description="Helical" evidence="2">
    <location>
        <begin position="179"/>
        <end position="197"/>
    </location>
</feature>
<evidence type="ECO:0000256" key="1">
    <source>
        <dbReference type="SAM" id="MobiDB-lite"/>
    </source>
</evidence>
<dbReference type="AlphaFoldDB" id="A0A1E7KCM4"/>
<keyword evidence="2" id="KW-0812">Transmembrane</keyword>
<keyword evidence="4" id="KW-1185">Reference proteome</keyword>